<feature type="non-terminal residue" evidence="3">
    <location>
        <position position="1"/>
    </location>
</feature>
<evidence type="ECO:0000313" key="3">
    <source>
        <dbReference type="EMBL" id="CAJ0573333.1"/>
    </source>
</evidence>
<sequence length="202" mass="22073">MWALYFGALIVGVSAQVFGAIDLGDTGYGGAPVVHTDPTEATPATSTPTPAPTTVTTPIYTGSYVLNGEYCECIEDAQLPTSNSGAIRTGNYDDARVRNCDNIYTSRPYVANMSTEEWKGQGYRLALSVHLYAQDGKIYETITKCVDPALSYVAITRQRSCVRNMDGPANWFIDLESKITPAPVWYWKAESSIDENDSCEVL</sequence>
<dbReference type="AlphaFoldDB" id="A0AA36CS60"/>
<keyword evidence="4" id="KW-1185">Reference proteome</keyword>
<feature type="chain" id="PRO_5041299389" evidence="2">
    <location>
        <begin position="16"/>
        <end position="202"/>
    </location>
</feature>
<feature type="compositionally biased region" description="Low complexity" evidence="1">
    <location>
        <begin position="39"/>
        <end position="53"/>
    </location>
</feature>
<feature type="region of interest" description="Disordered" evidence="1">
    <location>
        <begin position="34"/>
        <end position="53"/>
    </location>
</feature>
<accession>A0AA36CS60</accession>
<evidence type="ECO:0000256" key="1">
    <source>
        <dbReference type="SAM" id="MobiDB-lite"/>
    </source>
</evidence>
<evidence type="ECO:0000313" key="4">
    <source>
        <dbReference type="Proteomes" id="UP001177023"/>
    </source>
</evidence>
<protein>
    <submittedName>
        <fullName evidence="3">Uncharacterized protein</fullName>
    </submittedName>
</protein>
<name>A0AA36CS60_9BILA</name>
<dbReference type="Proteomes" id="UP001177023">
    <property type="component" value="Unassembled WGS sequence"/>
</dbReference>
<feature type="signal peptide" evidence="2">
    <location>
        <begin position="1"/>
        <end position="15"/>
    </location>
</feature>
<comment type="caution">
    <text evidence="3">The sequence shown here is derived from an EMBL/GenBank/DDBJ whole genome shotgun (WGS) entry which is preliminary data.</text>
</comment>
<dbReference type="EMBL" id="CATQJA010002617">
    <property type="protein sequence ID" value="CAJ0573333.1"/>
    <property type="molecule type" value="Genomic_DNA"/>
</dbReference>
<gene>
    <name evidence="3" type="ORF">MSPICULIGERA_LOCUS11694</name>
</gene>
<proteinExistence type="predicted"/>
<keyword evidence="2" id="KW-0732">Signal</keyword>
<organism evidence="3 4">
    <name type="scientific">Mesorhabditis spiculigera</name>
    <dbReference type="NCBI Taxonomy" id="96644"/>
    <lineage>
        <taxon>Eukaryota</taxon>
        <taxon>Metazoa</taxon>
        <taxon>Ecdysozoa</taxon>
        <taxon>Nematoda</taxon>
        <taxon>Chromadorea</taxon>
        <taxon>Rhabditida</taxon>
        <taxon>Rhabditina</taxon>
        <taxon>Rhabditomorpha</taxon>
        <taxon>Rhabditoidea</taxon>
        <taxon>Rhabditidae</taxon>
        <taxon>Mesorhabditinae</taxon>
        <taxon>Mesorhabditis</taxon>
    </lineage>
</organism>
<evidence type="ECO:0000256" key="2">
    <source>
        <dbReference type="SAM" id="SignalP"/>
    </source>
</evidence>
<reference evidence="3" key="1">
    <citation type="submission" date="2023-06" db="EMBL/GenBank/DDBJ databases">
        <authorList>
            <person name="Delattre M."/>
        </authorList>
    </citation>
    <scope>NUCLEOTIDE SEQUENCE</scope>
    <source>
        <strain evidence="3">AF72</strain>
    </source>
</reference>